<name>A0A1F5EQM7_9BACT</name>
<feature type="transmembrane region" description="Helical" evidence="5">
    <location>
        <begin position="198"/>
        <end position="215"/>
    </location>
</feature>
<dbReference type="PANTHER" id="PTHR16950:SF16">
    <property type="entry name" value="ZINC TRANSPORTER ZIP13"/>
    <property type="match status" value="1"/>
</dbReference>
<comment type="caution">
    <text evidence="6">The sequence shown here is derived from an EMBL/GenBank/DDBJ whole genome shotgun (WGS) entry which is preliminary data.</text>
</comment>
<dbReference type="GO" id="GO:0016020">
    <property type="term" value="C:membrane"/>
    <property type="evidence" value="ECO:0007669"/>
    <property type="project" value="UniProtKB-SubCell"/>
</dbReference>
<feature type="transmembrane region" description="Helical" evidence="5">
    <location>
        <begin position="68"/>
        <end position="86"/>
    </location>
</feature>
<dbReference type="EMBL" id="MFAA01000003">
    <property type="protein sequence ID" value="OGD69640.1"/>
    <property type="molecule type" value="Genomic_DNA"/>
</dbReference>
<evidence type="ECO:0000256" key="1">
    <source>
        <dbReference type="ARBA" id="ARBA00004141"/>
    </source>
</evidence>
<sequence length="255" mass="28467">MSTLLYIIIAAALESLVSLVGILLVFLGYERFKKHLPKLVSFAAGTFLAVIFFEILPEAIEVSSTEFVSFYVLIGFLLFFLLSRFLHWYHHHEEGECCDPHKKDFKTGGYLVLAGDLIHNFIDGILITLAFVSDFQIGVVTTVAVLAHEFPQEASDFFVMMNSGFSKVKALSFNFLVSLSTFVGAIITYFAIVHVEKIIAPALGLVAGNFLYIAMSDLIPELNRDERKMGDTAKQFFLIVLGILTIFVIGMYIPE</sequence>
<dbReference type="InterPro" id="IPR003689">
    <property type="entry name" value="ZIP"/>
</dbReference>
<evidence type="ECO:0008006" key="8">
    <source>
        <dbReference type="Google" id="ProtNLM"/>
    </source>
</evidence>
<evidence type="ECO:0000313" key="6">
    <source>
        <dbReference type="EMBL" id="OGD69640.1"/>
    </source>
</evidence>
<comment type="subcellular location">
    <subcellularLocation>
        <location evidence="1">Membrane</location>
        <topology evidence="1">Multi-pass membrane protein</topology>
    </subcellularLocation>
</comment>
<evidence type="ECO:0000256" key="3">
    <source>
        <dbReference type="ARBA" id="ARBA00022989"/>
    </source>
</evidence>
<protein>
    <recommendedName>
        <fullName evidence="8">ZIP zinc transporter</fullName>
    </recommendedName>
</protein>
<keyword evidence="4 5" id="KW-0472">Membrane</keyword>
<feature type="transmembrane region" description="Helical" evidence="5">
    <location>
        <begin position="6"/>
        <end position="27"/>
    </location>
</feature>
<dbReference type="GO" id="GO:0046873">
    <property type="term" value="F:metal ion transmembrane transporter activity"/>
    <property type="evidence" value="ECO:0007669"/>
    <property type="project" value="InterPro"/>
</dbReference>
<feature type="transmembrane region" description="Helical" evidence="5">
    <location>
        <begin position="170"/>
        <end position="192"/>
    </location>
</feature>
<evidence type="ECO:0000256" key="5">
    <source>
        <dbReference type="SAM" id="Phobius"/>
    </source>
</evidence>
<feature type="transmembrane region" description="Helical" evidence="5">
    <location>
        <begin position="39"/>
        <end position="56"/>
    </location>
</feature>
<evidence type="ECO:0000313" key="7">
    <source>
        <dbReference type="Proteomes" id="UP000185891"/>
    </source>
</evidence>
<dbReference type="PANTHER" id="PTHR16950">
    <property type="entry name" value="ZINC TRANSPORTER SLC39A7 HISTIDINE-RICH MEMBRANE PROTEIN KE4"/>
    <property type="match status" value="1"/>
</dbReference>
<feature type="transmembrane region" description="Helical" evidence="5">
    <location>
        <begin position="236"/>
        <end position="253"/>
    </location>
</feature>
<organism evidence="6 7">
    <name type="scientific">Candidatus Campbellbacteria bacterium RIFCSPHIGHO2_12_FULL_35_10</name>
    <dbReference type="NCBI Taxonomy" id="1797578"/>
    <lineage>
        <taxon>Bacteria</taxon>
        <taxon>Candidatus Campbelliibacteriota</taxon>
    </lineage>
</organism>
<keyword evidence="2 5" id="KW-0812">Transmembrane</keyword>
<evidence type="ECO:0000256" key="2">
    <source>
        <dbReference type="ARBA" id="ARBA00022692"/>
    </source>
</evidence>
<gene>
    <name evidence="6" type="ORF">A3E89_02385</name>
</gene>
<proteinExistence type="predicted"/>
<dbReference type="AlphaFoldDB" id="A0A1F5EQM7"/>
<keyword evidence="3 5" id="KW-1133">Transmembrane helix</keyword>
<reference evidence="6 7" key="1">
    <citation type="journal article" date="2016" name="Nat. Commun.">
        <title>Thousands of microbial genomes shed light on interconnected biogeochemical processes in an aquifer system.</title>
        <authorList>
            <person name="Anantharaman K."/>
            <person name="Brown C.T."/>
            <person name="Hug L.A."/>
            <person name="Sharon I."/>
            <person name="Castelle C.J."/>
            <person name="Probst A.J."/>
            <person name="Thomas B.C."/>
            <person name="Singh A."/>
            <person name="Wilkins M.J."/>
            <person name="Karaoz U."/>
            <person name="Brodie E.L."/>
            <person name="Williams K.H."/>
            <person name="Hubbard S.S."/>
            <person name="Banfield J.F."/>
        </authorList>
    </citation>
    <scope>NUCLEOTIDE SEQUENCE [LARGE SCALE GENOMIC DNA]</scope>
</reference>
<evidence type="ECO:0000256" key="4">
    <source>
        <dbReference type="ARBA" id="ARBA00023136"/>
    </source>
</evidence>
<dbReference type="Pfam" id="PF02535">
    <property type="entry name" value="Zip"/>
    <property type="match status" value="2"/>
</dbReference>
<accession>A0A1F5EQM7</accession>
<dbReference type="Proteomes" id="UP000185891">
    <property type="component" value="Unassembled WGS sequence"/>
</dbReference>